<comment type="caution">
    <text evidence="1">The sequence shown here is derived from an EMBL/GenBank/DDBJ whole genome shotgun (WGS) entry which is preliminary data.</text>
</comment>
<sequence>MEKLYNLLIQRSLKEPLQSSNGELAATAKDPSEKGLNTCGPTREFKDLRRLSDTLFKALNSKFKLFFSTLGGVNEIEFPEDPQLPSHLWSIVDELTIVLRCCLSVLVLLKSDHKFLLKKCRYIHWILKAFVSVDTSGSNERKQIRVKKFFFNEGSYKHEKYTSSGTLELSDLCRPLLCAVLEVFADEFLKHPSLRGYLMIVDSASSISEKLFLCHFNHGAIASVLEMISAHLILSLSDEKAFEGFISRLALHYGKDSRVPELSLAPAISLLLSPIVLSAPKMFQAHIISLVSEAIGDGIFSENMVQDRHMDYYLTAFQRSIILYSMHMSSLQMDGFYLESKCANNSYFPGSSQPSFESYIQQVTRDKLSSLLSKSQNSWDSYLCKMSSRTKANLLSEYIAFTKENAHRFADSYSEMIVSILDYIIPKSFSEDVAKDVSCTQKDTSTQDVCLLASILKLMSISLIQAIGCLRNSSNFGCLKTMGNTSWRKKYNFLISILSYFQQFNVCLPIQALLSDVMKCHQTRHKVSKSMFLHFSGLLSLSFIQELDFLAKSCISVITALVSLFIFEEGDLVALGSLRDVPFQSLPSETSSDKSRQDTGDKSCSSKIASEFLRVQACHLRTSIIPQEEAQSTGNMAIVNFIGSDDLIAKETEDICNGEMFLDCMLNGSGRSTDYDDLVDFIVCKKGKDYSCWLKGRRKYRLRRHEKLTALRKKMKRTKWKSLRDQKF</sequence>
<accession>A0ACB9PRQ9</accession>
<protein>
    <submittedName>
        <fullName evidence="1">Uncharacterized protein</fullName>
    </submittedName>
</protein>
<organism evidence="1 2">
    <name type="scientific">Bauhinia variegata</name>
    <name type="common">Purple orchid tree</name>
    <name type="synonym">Phanera variegata</name>
    <dbReference type="NCBI Taxonomy" id="167791"/>
    <lineage>
        <taxon>Eukaryota</taxon>
        <taxon>Viridiplantae</taxon>
        <taxon>Streptophyta</taxon>
        <taxon>Embryophyta</taxon>
        <taxon>Tracheophyta</taxon>
        <taxon>Spermatophyta</taxon>
        <taxon>Magnoliopsida</taxon>
        <taxon>eudicotyledons</taxon>
        <taxon>Gunneridae</taxon>
        <taxon>Pentapetalae</taxon>
        <taxon>rosids</taxon>
        <taxon>fabids</taxon>
        <taxon>Fabales</taxon>
        <taxon>Fabaceae</taxon>
        <taxon>Cercidoideae</taxon>
        <taxon>Cercideae</taxon>
        <taxon>Bauhiniinae</taxon>
        <taxon>Bauhinia</taxon>
    </lineage>
</organism>
<keyword evidence="2" id="KW-1185">Reference proteome</keyword>
<evidence type="ECO:0000313" key="2">
    <source>
        <dbReference type="Proteomes" id="UP000828941"/>
    </source>
</evidence>
<dbReference type="Proteomes" id="UP000828941">
    <property type="component" value="Chromosome 3"/>
</dbReference>
<gene>
    <name evidence="1" type="ORF">L6164_005577</name>
</gene>
<proteinExistence type="predicted"/>
<dbReference type="EMBL" id="CM039428">
    <property type="protein sequence ID" value="KAI4351198.1"/>
    <property type="molecule type" value="Genomic_DNA"/>
</dbReference>
<evidence type="ECO:0000313" key="1">
    <source>
        <dbReference type="EMBL" id="KAI4351198.1"/>
    </source>
</evidence>
<name>A0ACB9PRQ9_BAUVA</name>
<reference evidence="1 2" key="1">
    <citation type="journal article" date="2022" name="DNA Res.">
        <title>Chromosomal-level genome assembly of the orchid tree Bauhinia variegata (Leguminosae; Cercidoideae) supports the allotetraploid origin hypothesis of Bauhinia.</title>
        <authorList>
            <person name="Zhong Y."/>
            <person name="Chen Y."/>
            <person name="Zheng D."/>
            <person name="Pang J."/>
            <person name="Liu Y."/>
            <person name="Luo S."/>
            <person name="Meng S."/>
            <person name="Qian L."/>
            <person name="Wei D."/>
            <person name="Dai S."/>
            <person name="Zhou R."/>
        </authorList>
    </citation>
    <scope>NUCLEOTIDE SEQUENCE [LARGE SCALE GENOMIC DNA]</scope>
    <source>
        <strain evidence="1">BV-YZ2020</strain>
    </source>
</reference>